<name>A0A7W9J867_9ACTN</name>
<feature type="transmembrane region" description="Helical" evidence="1">
    <location>
        <begin position="22"/>
        <end position="43"/>
    </location>
</feature>
<feature type="transmembrane region" description="Helical" evidence="1">
    <location>
        <begin position="291"/>
        <end position="308"/>
    </location>
</feature>
<feature type="transmembrane region" description="Helical" evidence="1">
    <location>
        <begin position="463"/>
        <end position="482"/>
    </location>
</feature>
<feature type="transmembrane region" description="Helical" evidence="1">
    <location>
        <begin position="252"/>
        <end position="271"/>
    </location>
</feature>
<feature type="transmembrane region" description="Helical" evidence="1">
    <location>
        <begin position="106"/>
        <end position="123"/>
    </location>
</feature>
<evidence type="ECO:0008006" key="4">
    <source>
        <dbReference type="Google" id="ProtNLM"/>
    </source>
</evidence>
<keyword evidence="1" id="KW-0472">Membrane</keyword>
<feature type="transmembrane region" description="Helical" evidence="1">
    <location>
        <begin position="135"/>
        <end position="161"/>
    </location>
</feature>
<feature type="transmembrane region" description="Helical" evidence="1">
    <location>
        <begin position="488"/>
        <end position="509"/>
    </location>
</feature>
<feature type="transmembrane region" description="Helical" evidence="1">
    <location>
        <begin position="49"/>
        <end position="69"/>
    </location>
</feature>
<feature type="transmembrane region" description="Helical" evidence="1">
    <location>
        <begin position="225"/>
        <end position="245"/>
    </location>
</feature>
<protein>
    <recommendedName>
        <fullName evidence="4">4-amino-4-deoxy-L-arabinose transferase-like glycosyltransferase</fullName>
    </recommendedName>
</protein>
<comment type="caution">
    <text evidence="2">The sequence shown here is derived from an EMBL/GenBank/DDBJ whole genome shotgun (WGS) entry which is preliminary data.</text>
</comment>
<keyword evidence="3" id="KW-1185">Reference proteome</keyword>
<proteinExistence type="predicted"/>
<feature type="transmembrane region" description="Helical" evidence="1">
    <location>
        <begin position="81"/>
        <end position="100"/>
    </location>
</feature>
<gene>
    <name evidence="2" type="ORF">HDA39_004057</name>
</gene>
<feature type="transmembrane region" description="Helical" evidence="1">
    <location>
        <begin position="360"/>
        <end position="380"/>
    </location>
</feature>
<feature type="transmembrane region" description="Helical" evidence="1">
    <location>
        <begin position="552"/>
        <end position="576"/>
    </location>
</feature>
<feature type="transmembrane region" description="Helical" evidence="1">
    <location>
        <begin position="583"/>
        <end position="608"/>
    </location>
</feature>
<evidence type="ECO:0000313" key="2">
    <source>
        <dbReference type="EMBL" id="MBB5837323.1"/>
    </source>
</evidence>
<sequence length="771" mass="82417">MTLVDLAPAGPTERSARPMTRLMPWLLPLVVALAGLLSVDVPITAILRYAVYFSAGVALPGVLLLRALWRSTGNWAEDLGLGAVVGITYQLLGWALFTVAGWQQALVVWPALVLALFAAVPRLRRHWRIAEPRPLPMAWTWGLAAAAAVMVGGATFGVYAYHPMPPAGTAYYPDLLFHLSMVNELTRSAPPQLPQVAGLQLDYHWFANADMAAAVDITRLSPILVLYRLWLLPMLVVGLLVFATFARTVSRAWWTGVLVAVAVAAPQLALFVDNGVDLAPPFSLVSPSQTFGMLAGTAAAVFLVELLFRGRQPKGLWVLALSVAVVGGGSKPTILPILVGAVGLSALFVLIRDRKLPARFIAAGALLVAAAVGTLLTVAGSTSGSGLQLLAIVKLQGGYRAATGDATPAGGGGLLLPALTSGRFLSVVGALVVFALMLVAQAVALAGYGLLGRREVRRDPLGWFLLGGLVAGWAGFLLVDHPSASESYFVRSVVPMSLAATGWLAALWFKQLQDRRRAAIVVGVLAAGLGLVYTAALTAAKVTPRGDQLDRVVLVARPLVAVLAVTVVLTMLWPLAAKRWSQLAGLGGVVALATILAVPAASTFALGVRATASHQSKSFTSPHWRVHPDEAAAALWLARNSRPNDVVASNTWCRPAGPERPGCDTRGYLVSGIAGRRTLIEGWAYTQQAMSRQGVNGRRYTNQPSPWPDRVQLTNEAIDSPTPEVLRRLREQYSVRWLYADLYDGPVSPRLAQLAHLRHREQHVHIYELTR</sequence>
<keyword evidence="1" id="KW-0812">Transmembrane</keyword>
<feature type="transmembrane region" description="Helical" evidence="1">
    <location>
        <begin position="424"/>
        <end position="451"/>
    </location>
</feature>
<evidence type="ECO:0000313" key="3">
    <source>
        <dbReference type="Proteomes" id="UP000549971"/>
    </source>
</evidence>
<feature type="transmembrane region" description="Helical" evidence="1">
    <location>
        <begin position="336"/>
        <end position="353"/>
    </location>
</feature>
<dbReference type="AlphaFoldDB" id="A0A7W9J867"/>
<feature type="transmembrane region" description="Helical" evidence="1">
    <location>
        <begin position="518"/>
        <end position="540"/>
    </location>
</feature>
<accession>A0A7W9J867</accession>
<organism evidence="2 3">
    <name type="scientific">Kribbella italica</name>
    <dbReference type="NCBI Taxonomy" id="1540520"/>
    <lineage>
        <taxon>Bacteria</taxon>
        <taxon>Bacillati</taxon>
        <taxon>Actinomycetota</taxon>
        <taxon>Actinomycetes</taxon>
        <taxon>Propionibacteriales</taxon>
        <taxon>Kribbellaceae</taxon>
        <taxon>Kribbella</taxon>
    </lineage>
</organism>
<dbReference type="Proteomes" id="UP000549971">
    <property type="component" value="Unassembled WGS sequence"/>
</dbReference>
<feature type="transmembrane region" description="Helical" evidence="1">
    <location>
        <begin position="315"/>
        <end position="330"/>
    </location>
</feature>
<keyword evidence="1" id="KW-1133">Transmembrane helix</keyword>
<evidence type="ECO:0000256" key="1">
    <source>
        <dbReference type="SAM" id="Phobius"/>
    </source>
</evidence>
<dbReference type="EMBL" id="JACHMY010000001">
    <property type="protein sequence ID" value="MBB5837323.1"/>
    <property type="molecule type" value="Genomic_DNA"/>
</dbReference>
<reference evidence="2 3" key="1">
    <citation type="submission" date="2020-08" db="EMBL/GenBank/DDBJ databases">
        <title>Sequencing the genomes of 1000 actinobacteria strains.</title>
        <authorList>
            <person name="Klenk H.-P."/>
        </authorList>
    </citation>
    <scope>NUCLEOTIDE SEQUENCE [LARGE SCALE GENOMIC DNA]</scope>
    <source>
        <strain evidence="2 3">DSM 28967</strain>
    </source>
</reference>